<gene>
    <name evidence="2" type="ORF">LQ50_24580</name>
</gene>
<keyword evidence="3" id="KW-1185">Reference proteome</keyword>
<evidence type="ECO:0000256" key="1">
    <source>
        <dbReference type="SAM" id="SignalP"/>
    </source>
</evidence>
<evidence type="ECO:0000313" key="3">
    <source>
        <dbReference type="Proteomes" id="UP000030832"/>
    </source>
</evidence>
<feature type="chain" id="PRO_5039112658" description="WG repeat-containing protein" evidence="1">
    <location>
        <begin position="25"/>
        <end position="376"/>
    </location>
</feature>
<comment type="caution">
    <text evidence="2">The sequence shown here is derived from an EMBL/GenBank/DDBJ whole genome shotgun (WGS) entry which is preliminary data.</text>
</comment>
<dbReference type="PROSITE" id="PS51257">
    <property type="entry name" value="PROKAR_LIPOPROTEIN"/>
    <property type="match status" value="1"/>
</dbReference>
<dbReference type="eggNOG" id="COG5263">
    <property type="taxonomic scope" value="Bacteria"/>
</dbReference>
<dbReference type="SUPFAM" id="SSF69360">
    <property type="entry name" value="Cell wall binding repeat"/>
    <property type="match status" value="1"/>
</dbReference>
<name>A0A0B0I9G5_9BACI</name>
<dbReference type="Proteomes" id="UP000030832">
    <property type="component" value="Unassembled WGS sequence"/>
</dbReference>
<dbReference type="InterPro" id="IPR032774">
    <property type="entry name" value="WG_beta_rep"/>
</dbReference>
<dbReference type="AlphaFoldDB" id="A0A0B0I9G5"/>
<protein>
    <recommendedName>
        <fullName evidence="4">WG repeat-containing protein</fullName>
    </recommendedName>
</protein>
<reference evidence="2 3" key="1">
    <citation type="submission" date="2014-09" db="EMBL/GenBank/DDBJ databases">
        <title>Genome sequencing and annotation of Bacillus Okhensis strain Kh10-101T.</title>
        <authorList>
            <person name="Prakash J.S."/>
        </authorList>
    </citation>
    <scope>NUCLEOTIDE SEQUENCE [LARGE SCALE GENOMIC DNA]</scope>
    <source>
        <strain evidence="3">Kh10-101T</strain>
    </source>
</reference>
<evidence type="ECO:0000313" key="2">
    <source>
        <dbReference type="EMBL" id="KHF37890.1"/>
    </source>
</evidence>
<dbReference type="Pfam" id="PF14903">
    <property type="entry name" value="WG_beta_rep"/>
    <property type="match status" value="6"/>
</dbReference>
<accession>A0A0B0I9G5</accession>
<dbReference type="OrthoDB" id="210273at2"/>
<keyword evidence="1" id="KW-0732">Signal</keyword>
<dbReference type="PANTHER" id="PTHR37841:SF1">
    <property type="entry name" value="DUF3298 DOMAIN-CONTAINING PROTEIN"/>
    <property type="match status" value="1"/>
</dbReference>
<dbReference type="PANTHER" id="PTHR37841">
    <property type="entry name" value="GLR2918 PROTEIN"/>
    <property type="match status" value="1"/>
</dbReference>
<organism evidence="2 3">
    <name type="scientific">Halalkalibacter okhensis</name>
    <dbReference type="NCBI Taxonomy" id="333138"/>
    <lineage>
        <taxon>Bacteria</taxon>
        <taxon>Bacillati</taxon>
        <taxon>Bacillota</taxon>
        <taxon>Bacilli</taxon>
        <taxon>Bacillales</taxon>
        <taxon>Bacillaceae</taxon>
        <taxon>Halalkalibacter</taxon>
    </lineage>
</organism>
<dbReference type="EMBL" id="JRJU01000063">
    <property type="protein sequence ID" value="KHF37890.1"/>
    <property type="molecule type" value="Genomic_DNA"/>
</dbReference>
<dbReference type="STRING" id="333138.LQ50_24580"/>
<feature type="signal peptide" evidence="1">
    <location>
        <begin position="1"/>
        <end position="24"/>
    </location>
</feature>
<evidence type="ECO:0008006" key="4">
    <source>
        <dbReference type="Google" id="ProtNLM"/>
    </source>
</evidence>
<proteinExistence type="predicted"/>
<dbReference type="RefSeq" id="WP_034633979.1">
    <property type="nucleotide sequence ID" value="NZ_JRJU01000063.1"/>
</dbReference>
<sequence>MYKRYSEILLRTLVLSVMSTLFVACNQAEQGDKTGQEEERVNQTEDNLSDEIDQSYFEIADVPLFSYRDSNSGLYGYINLDGEVIIPPQFDQAFDFVEGFGLVTVVIDGMISSGFIDEKGEYIIGPRFVEASEFSEGLAAVSTDQMIGYINKQGEIVLSFNIDQFDRVFPFSEGMAMVGKWGSEDDWYMSKGFINRDGDVVIEPQFRSAADFSAGLSLVSDGEKGFLIDKQGTIINEGPRDRMCLYSEGIACEKDENERWGFINLSGEIVIDHQFERVGEFSQGLAPVKLNSLLGFINMDGEMVIEPRYEMASSFSEGLAWVSVDEKWGAIDRNGNIVIEEYYEFADSFNGGLARVFNEGKEQFVNQKGEVVFIAE</sequence>